<comment type="caution">
    <text evidence="2">The sequence shown here is derived from an EMBL/GenBank/DDBJ whole genome shotgun (WGS) entry which is preliminary data.</text>
</comment>
<gene>
    <name evidence="2" type="ORF">HaLaN_07722</name>
</gene>
<feature type="compositionally biased region" description="Low complexity" evidence="1">
    <location>
        <begin position="315"/>
        <end position="329"/>
    </location>
</feature>
<reference evidence="2 3" key="1">
    <citation type="submission" date="2020-02" db="EMBL/GenBank/DDBJ databases">
        <title>Draft genome sequence of Haematococcus lacustris strain NIES-144.</title>
        <authorList>
            <person name="Morimoto D."/>
            <person name="Nakagawa S."/>
            <person name="Yoshida T."/>
            <person name="Sawayama S."/>
        </authorList>
    </citation>
    <scope>NUCLEOTIDE SEQUENCE [LARGE SCALE GENOMIC DNA]</scope>
    <source>
        <strain evidence="2 3">NIES-144</strain>
    </source>
</reference>
<accession>A0A699YZA7</accession>
<dbReference type="EMBL" id="BLLF01000468">
    <property type="protein sequence ID" value="GFH12094.1"/>
    <property type="molecule type" value="Genomic_DNA"/>
</dbReference>
<feature type="compositionally biased region" description="Low complexity" evidence="1">
    <location>
        <begin position="139"/>
        <end position="151"/>
    </location>
</feature>
<protein>
    <submittedName>
        <fullName evidence="2">Uncharacterized protein</fullName>
    </submittedName>
</protein>
<name>A0A699YZA7_HAELA</name>
<dbReference type="AlphaFoldDB" id="A0A699YZA7"/>
<dbReference type="Proteomes" id="UP000485058">
    <property type="component" value="Unassembled WGS sequence"/>
</dbReference>
<sequence>MVSVRPGRYPVRLLPLLSSQHWGGLGTLGSLDLTSLHWAEQGAAAVAAAGCTAAVGQAGDAGVEEAGPGLVVWEQWVPSTGPAAEWASGSLEFPSGPGSWQQAQPHPHLQEGQGQQARHPSGQPAVAAPPLPGFGAGGRAAAVAQRGRPGAGRVTSLQLDWLTQSSEGEGPEQSPGQVLCSQLQAGQLQAPSRQGWWRLAFTCPALPGLGSCYVGPIQVLAGSPQRLQATMVEEGHTTGLARAPAEVARPQVLALAPDTVQVVTPAALSAPPSPTSLALPAVQLAALDAWGNAASLPPGVQLRLVLRCCSPDNSSAAGPAAPGADATAGRQGQDCWEAR</sequence>
<evidence type="ECO:0000256" key="1">
    <source>
        <dbReference type="SAM" id="MobiDB-lite"/>
    </source>
</evidence>
<feature type="region of interest" description="Disordered" evidence="1">
    <location>
        <begin position="83"/>
        <end position="151"/>
    </location>
</feature>
<feature type="region of interest" description="Disordered" evidence="1">
    <location>
        <begin position="315"/>
        <end position="339"/>
    </location>
</feature>
<proteinExistence type="predicted"/>
<evidence type="ECO:0000313" key="3">
    <source>
        <dbReference type="Proteomes" id="UP000485058"/>
    </source>
</evidence>
<organism evidence="2 3">
    <name type="scientific">Haematococcus lacustris</name>
    <name type="common">Green alga</name>
    <name type="synonym">Haematococcus pluvialis</name>
    <dbReference type="NCBI Taxonomy" id="44745"/>
    <lineage>
        <taxon>Eukaryota</taxon>
        <taxon>Viridiplantae</taxon>
        <taxon>Chlorophyta</taxon>
        <taxon>core chlorophytes</taxon>
        <taxon>Chlorophyceae</taxon>
        <taxon>CS clade</taxon>
        <taxon>Chlamydomonadales</taxon>
        <taxon>Haematococcaceae</taxon>
        <taxon>Haematococcus</taxon>
    </lineage>
</organism>
<evidence type="ECO:0000313" key="2">
    <source>
        <dbReference type="EMBL" id="GFH12094.1"/>
    </source>
</evidence>
<keyword evidence="3" id="KW-1185">Reference proteome</keyword>